<evidence type="ECO:0000256" key="2">
    <source>
        <dbReference type="ARBA" id="ARBA00022475"/>
    </source>
</evidence>
<evidence type="ECO:0000313" key="8">
    <source>
        <dbReference type="EMBL" id="KAB0268998.1"/>
    </source>
</evidence>
<feature type="domain" description="EamA" evidence="7">
    <location>
        <begin position="163"/>
        <end position="296"/>
    </location>
</feature>
<keyword evidence="9" id="KW-1185">Reference proteome</keyword>
<dbReference type="SUPFAM" id="SSF103481">
    <property type="entry name" value="Multidrug resistance efflux transporter EmrE"/>
    <property type="match status" value="2"/>
</dbReference>
<dbReference type="Gene3D" id="1.10.3730.20">
    <property type="match status" value="1"/>
</dbReference>
<keyword evidence="2" id="KW-1003">Cell membrane</keyword>
<keyword evidence="5 6" id="KW-0472">Membrane</keyword>
<feature type="transmembrane region" description="Helical" evidence="6">
    <location>
        <begin position="155"/>
        <end position="178"/>
    </location>
</feature>
<comment type="subcellular location">
    <subcellularLocation>
        <location evidence="1">Cell membrane</location>
        <topology evidence="1">Multi-pass membrane protein</topology>
    </subcellularLocation>
</comment>
<feature type="transmembrane region" description="Helical" evidence="6">
    <location>
        <begin position="223"/>
        <end position="244"/>
    </location>
</feature>
<sequence>MRFVNSLWNGLFGQAFLLLALAMLMWGGNAVAGRLAVGEISPMALTCLRWVMVLIVLLPIVGRQMVAEWSILKTGWRIIVLSGIFGFTAFNALFYTAAHYTTAVNLTLFQGAIPVLVLLASVLFLHVRVARVQVFGMLMTIAGVVLVSVKGDLEILRTLALNIGDVFTLIACVFYAAYTLGLRRKPPVSGLVFFTSLAMVAFMTSLPLLAIEMASGSVQWPTPAGWVIMLYIGLLPSLVAQVFFIRGVELIGPARAGLFVNLVPVFGALLAVLILGEPFALYHAVGLALVLGGIWLAERRA</sequence>
<protein>
    <submittedName>
        <fullName evidence="8">DMT family transporter</fullName>
    </submittedName>
</protein>
<reference evidence="8 9" key="1">
    <citation type="journal article" date="2019" name="Microorganisms">
        <title>Genome Insights into the Novel Species Microvirga brassicacearum, a Rapeseed Endophyte with Biotechnological Potential.</title>
        <authorList>
            <person name="Jimenez-Gomez A."/>
            <person name="Saati-Santamaria Z."/>
            <person name="Igual J.M."/>
            <person name="Rivas R."/>
            <person name="Mateos P.F."/>
            <person name="Garcia-Fraile P."/>
        </authorList>
    </citation>
    <scope>NUCLEOTIDE SEQUENCE [LARGE SCALE GENOMIC DNA]</scope>
    <source>
        <strain evidence="8 9">CDVBN77</strain>
    </source>
</reference>
<keyword evidence="4 6" id="KW-1133">Transmembrane helix</keyword>
<evidence type="ECO:0000313" key="9">
    <source>
        <dbReference type="Proteomes" id="UP000325684"/>
    </source>
</evidence>
<dbReference type="GO" id="GO:0005886">
    <property type="term" value="C:plasma membrane"/>
    <property type="evidence" value="ECO:0007669"/>
    <property type="project" value="UniProtKB-SubCell"/>
</dbReference>
<feature type="transmembrane region" description="Helical" evidence="6">
    <location>
        <begin position="40"/>
        <end position="62"/>
    </location>
</feature>
<dbReference type="InterPro" id="IPR051258">
    <property type="entry name" value="Diverse_Substrate_Transporter"/>
</dbReference>
<feature type="transmembrane region" description="Helical" evidence="6">
    <location>
        <begin position="74"/>
        <end position="97"/>
    </location>
</feature>
<accession>A0A5N3PH10</accession>
<gene>
    <name evidence="8" type="ORF">FEZ63_02495</name>
</gene>
<dbReference type="Proteomes" id="UP000325684">
    <property type="component" value="Unassembled WGS sequence"/>
</dbReference>
<dbReference type="RefSeq" id="WP_150942054.1">
    <property type="nucleotide sequence ID" value="NZ_VCMV01000003.1"/>
</dbReference>
<proteinExistence type="predicted"/>
<feature type="transmembrane region" description="Helical" evidence="6">
    <location>
        <begin position="103"/>
        <end position="125"/>
    </location>
</feature>
<feature type="transmembrane region" description="Helical" evidence="6">
    <location>
        <begin position="132"/>
        <end position="149"/>
    </location>
</feature>
<evidence type="ECO:0000256" key="6">
    <source>
        <dbReference type="SAM" id="Phobius"/>
    </source>
</evidence>
<dbReference type="Pfam" id="PF00892">
    <property type="entry name" value="EamA"/>
    <property type="match status" value="2"/>
</dbReference>
<feature type="transmembrane region" description="Helical" evidence="6">
    <location>
        <begin position="280"/>
        <end position="297"/>
    </location>
</feature>
<dbReference type="InterPro" id="IPR000620">
    <property type="entry name" value="EamA_dom"/>
</dbReference>
<dbReference type="OrthoDB" id="9806889at2"/>
<feature type="transmembrane region" description="Helical" evidence="6">
    <location>
        <begin position="190"/>
        <end position="211"/>
    </location>
</feature>
<name>A0A5N3PH10_9HYPH</name>
<dbReference type="EMBL" id="VCMV01000003">
    <property type="protein sequence ID" value="KAB0268998.1"/>
    <property type="molecule type" value="Genomic_DNA"/>
</dbReference>
<keyword evidence="3 6" id="KW-0812">Transmembrane</keyword>
<evidence type="ECO:0000256" key="5">
    <source>
        <dbReference type="ARBA" id="ARBA00023136"/>
    </source>
</evidence>
<organism evidence="8 9">
    <name type="scientific">Microvirga brassicacearum</name>
    <dbReference type="NCBI Taxonomy" id="2580413"/>
    <lineage>
        <taxon>Bacteria</taxon>
        <taxon>Pseudomonadati</taxon>
        <taxon>Pseudomonadota</taxon>
        <taxon>Alphaproteobacteria</taxon>
        <taxon>Hyphomicrobiales</taxon>
        <taxon>Methylobacteriaceae</taxon>
        <taxon>Microvirga</taxon>
    </lineage>
</organism>
<dbReference type="PANTHER" id="PTHR42920:SF11">
    <property type="entry name" value="INNER MEMBRANE PROTEIN YTFF"/>
    <property type="match status" value="1"/>
</dbReference>
<comment type="caution">
    <text evidence="8">The sequence shown here is derived from an EMBL/GenBank/DDBJ whole genome shotgun (WGS) entry which is preliminary data.</text>
</comment>
<dbReference type="PANTHER" id="PTHR42920">
    <property type="entry name" value="OS03G0707200 PROTEIN-RELATED"/>
    <property type="match status" value="1"/>
</dbReference>
<feature type="domain" description="EamA" evidence="7">
    <location>
        <begin position="16"/>
        <end position="148"/>
    </location>
</feature>
<evidence type="ECO:0000259" key="7">
    <source>
        <dbReference type="Pfam" id="PF00892"/>
    </source>
</evidence>
<evidence type="ECO:0000256" key="4">
    <source>
        <dbReference type="ARBA" id="ARBA00022989"/>
    </source>
</evidence>
<dbReference type="AlphaFoldDB" id="A0A5N3PH10"/>
<evidence type="ECO:0000256" key="1">
    <source>
        <dbReference type="ARBA" id="ARBA00004651"/>
    </source>
</evidence>
<evidence type="ECO:0000256" key="3">
    <source>
        <dbReference type="ARBA" id="ARBA00022692"/>
    </source>
</evidence>
<feature type="transmembrane region" description="Helical" evidence="6">
    <location>
        <begin position="256"/>
        <end position="274"/>
    </location>
</feature>
<dbReference type="InterPro" id="IPR037185">
    <property type="entry name" value="EmrE-like"/>
</dbReference>